<organism evidence="1 2">
    <name type="scientific">Acanthocheilonema viteae</name>
    <name type="common">Filarial nematode worm</name>
    <name type="synonym">Dipetalonema viteae</name>
    <dbReference type="NCBI Taxonomy" id="6277"/>
    <lineage>
        <taxon>Eukaryota</taxon>
        <taxon>Metazoa</taxon>
        <taxon>Ecdysozoa</taxon>
        <taxon>Nematoda</taxon>
        <taxon>Chromadorea</taxon>
        <taxon>Rhabditida</taxon>
        <taxon>Spirurina</taxon>
        <taxon>Spiruromorpha</taxon>
        <taxon>Filarioidea</taxon>
        <taxon>Onchocercidae</taxon>
        <taxon>Acanthocheilonema</taxon>
    </lineage>
</organism>
<dbReference type="EMBL" id="UPTC01003529">
    <property type="protein sequence ID" value="VBB34447.1"/>
    <property type="molecule type" value="Genomic_DNA"/>
</dbReference>
<evidence type="ECO:0000313" key="1">
    <source>
        <dbReference type="EMBL" id="VBB34447.1"/>
    </source>
</evidence>
<dbReference type="Gene3D" id="3.90.550.50">
    <property type="match status" value="1"/>
</dbReference>
<dbReference type="OrthoDB" id="414175at2759"/>
<dbReference type="AlphaFoldDB" id="A0A498SW31"/>
<sequence length="169" mass="19882">MKTQYHWDLYREIIKYSTKYGKQQNSSWTIISDEQTFIVMGNLRKILLTFGDSQQSLILGRTFSKRNLLSYLFPWNIYKTILPEAGIVFSRKALEDMTNDKCFGWLSPRATERALVQCGSLMNVQLIDPIDKNQSFYWYSDEALSFGNLNYRGHRVLDFTITRIKVFGY</sequence>
<evidence type="ECO:0000313" key="2">
    <source>
        <dbReference type="Proteomes" id="UP000276991"/>
    </source>
</evidence>
<name>A0A498SW31_ACAVI</name>
<reference evidence="1 2" key="1">
    <citation type="submission" date="2018-08" db="EMBL/GenBank/DDBJ databases">
        <authorList>
            <person name="Laetsch R D."/>
            <person name="Stevens L."/>
            <person name="Kumar S."/>
            <person name="Blaxter L. M."/>
        </authorList>
    </citation>
    <scope>NUCLEOTIDE SEQUENCE [LARGE SCALE GENOMIC DNA]</scope>
</reference>
<proteinExistence type="predicted"/>
<dbReference type="STRING" id="6277.A0A498SW31"/>
<accession>A0A498SW31</accession>
<protein>
    <submittedName>
        <fullName evidence="1">Uncharacterized protein</fullName>
    </submittedName>
</protein>
<keyword evidence="2" id="KW-1185">Reference proteome</keyword>
<dbReference type="Proteomes" id="UP000276991">
    <property type="component" value="Unassembled WGS sequence"/>
</dbReference>
<gene>
    <name evidence="1" type="ORF">NAV_LOCUS9238</name>
</gene>